<protein>
    <recommendedName>
        <fullName evidence="3">ribonucleoside-diphosphate reductase</fullName>
        <ecNumber evidence="3">1.17.4.1</ecNumber>
    </recommendedName>
</protein>
<accession>A0ABY2UIS6</accession>
<gene>
    <name evidence="5" type="ORF">FDY93_14050</name>
</gene>
<feature type="compositionally biased region" description="Low complexity" evidence="4">
    <location>
        <begin position="34"/>
        <end position="69"/>
    </location>
</feature>
<dbReference type="EMBL" id="VANI01000015">
    <property type="protein sequence ID" value="TLM76085.1"/>
    <property type="molecule type" value="Genomic_DNA"/>
</dbReference>
<dbReference type="NCBIfam" id="NF005550">
    <property type="entry name" value="PRK07209.1"/>
    <property type="match status" value="1"/>
</dbReference>
<comment type="caution">
    <text evidence="5">The sequence shown here is derived from an EMBL/GenBank/DDBJ whole genome shotgun (WGS) entry which is preliminary data.</text>
</comment>
<dbReference type="RefSeq" id="WP_138236390.1">
    <property type="nucleotide sequence ID" value="NZ_CP185860.1"/>
</dbReference>
<evidence type="ECO:0000256" key="4">
    <source>
        <dbReference type="SAM" id="MobiDB-lite"/>
    </source>
</evidence>
<dbReference type="Pfam" id="PF00268">
    <property type="entry name" value="Ribonuc_red_sm"/>
    <property type="match status" value="1"/>
</dbReference>
<keyword evidence="5" id="KW-0560">Oxidoreductase</keyword>
<sequence length="433" mass="48851">MLSWDDFEAPKAKTTEPQPVPGALQSEQQAVTEPGAAYQSGSASSAPAPTAAQSQENADSRSSATAAAPSSAVEAARAAVADLDPAPGLEELEMGAARIQVDEKRIINCRADLNQLVPFKYDWAWQKYLDGCANHWMPQEVNMNKDVSMWKDPNGLTEDERRIVEYSLGYFSTADSLVANNLVLAIYRHITNPECRQYILRQSFEEAIHTHAYQYCVESLGMDEGEVFNMYREVPSVAKKAAWSLSHTQSIGDPTFKTGTPETDQELLRNLIAFYAVTEGIFFYCGFTQILSMGRRNKMTGVAEQFQYILRDESMHLNFGIDVINQIKLENPHLWTEAFKQEVTQMILEGMELEVAYARDTMPRGVLGMNAAMMEEYLHFIANRRLSQLGLKEQFPGAQNPFPWMSEIMDLRKEKNFFETRVIEYQTGGALQW</sequence>
<dbReference type="InterPro" id="IPR012348">
    <property type="entry name" value="RNR-like"/>
</dbReference>
<dbReference type="PANTHER" id="PTHR23409">
    <property type="entry name" value="RIBONUCLEOSIDE-DIPHOSPHATE REDUCTASE SMALL CHAIN"/>
    <property type="match status" value="1"/>
</dbReference>
<evidence type="ECO:0000313" key="5">
    <source>
        <dbReference type="EMBL" id="TLM76085.1"/>
    </source>
</evidence>
<comment type="similarity">
    <text evidence="2">Belongs to the ribonucleoside diphosphate reductase small chain family.</text>
</comment>
<dbReference type="GO" id="GO:0004748">
    <property type="term" value="F:ribonucleoside-diphosphate reductase activity, thioredoxin disulfide as acceptor"/>
    <property type="evidence" value="ECO:0007669"/>
    <property type="project" value="UniProtKB-EC"/>
</dbReference>
<reference evidence="5 6" key="1">
    <citation type="submission" date="2019-05" db="EMBL/GenBank/DDBJ databases">
        <title>Microbulbifer harenosus sp. nov., an alginate-degrading bacterium isolated from coastal sand.</title>
        <authorList>
            <person name="Huang H."/>
            <person name="Mo K."/>
            <person name="Bao S."/>
        </authorList>
    </citation>
    <scope>NUCLEOTIDE SEQUENCE [LARGE SCALE GENOMIC DNA]</scope>
    <source>
        <strain evidence="5 6">HB161719</strain>
    </source>
</reference>
<dbReference type="CDD" id="cd01049">
    <property type="entry name" value="RNRR2"/>
    <property type="match status" value="1"/>
</dbReference>
<dbReference type="InterPro" id="IPR000358">
    <property type="entry name" value="RNR_small_fam"/>
</dbReference>
<evidence type="ECO:0000256" key="2">
    <source>
        <dbReference type="ARBA" id="ARBA00009303"/>
    </source>
</evidence>
<organism evidence="5 6">
    <name type="scientific">Microbulbifer harenosus</name>
    <dbReference type="NCBI Taxonomy" id="2576840"/>
    <lineage>
        <taxon>Bacteria</taxon>
        <taxon>Pseudomonadati</taxon>
        <taxon>Pseudomonadota</taxon>
        <taxon>Gammaproteobacteria</taxon>
        <taxon>Cellvibrionales</taxon>
        <taxon>Microbulbiferaceae</taxon>
        <taxon>Microbulbifer</taxon>
    </lineage>
</organism>
<evidence type="ECO:0000256" key="3">
    <source>
        <dbReference type="ARBA" id="ARBA00012274"/>
    </source>
</evidence>
<dbReference type="PANTHER" id="PTHR23409:SF18">
    <property type="entry name" value="RIBONUCLEOSIDE-DIPHOSPHATE REDUCTASE SUBUNIT M2"/>
    <property type="match status" value="1"/>
</dbReference>
<keyword evidence="6" id="KW-1185">Reference proteome</keyword>
<name>A0ABY2UIS6_9GAMM</name>
<dbReference type="SUPFAM" id="SSF47240">
    <property type="entry name" value="Ferritin-like"/>
    <property type="match status" value="1"/>
</dbReference>
<dbReference type="Proteomes" id="UP000306791">
    <property type="component" value="Unassembled WGS sequence"/>
</dbReference>
<dbReference type="InterPro" id="IPR033909">
    <property type="entry name" value="RNR_small"/>
</dbReference>
<comment type="cofactor">
    <cofactor evidence="1">
        <name>Fe cation</name>
        <dbReference type="ChEBI" id="CHEBI:24875"/>
    </cofactor>
</comment>
<dbReference type="Gene3D" id="1.10.620.20">
    <property type="entry name" value="Ribonucleotide Reductase, subunit A"/>
    <property type="match status" value="1"/>
</dbReference>
<dbReference type="EC" id="1.17.4.1" evidence="3"/>
<evidence type="ECO:0000313" key="6">
    <source>
        <dbReference type="Proteomes" id="UP000306791"/>
    </source>
</evidence>
<dbReference type="NCBIfam" id="NF007186">
    <property type="entry name" value="PRK09614.1-5"/>
    <property type="match status" value="1"/>
</dbReference>
<feature type="region of interest" description="Disordered" evidence="4">
    <location>
        <begin position="1"/>
        <end position="69"/>
    </location>
</feature>
<evidence type="ECO:0000256" key="1">
    <source>
        <dbReference type="ARBA" id="ARBA00001962"/>
    </source>
</evidence>
<proteinExistence type="inferred from homology"/>
<dbReference type="InterPro" id="IPR009078">
    <property type="entry name" value="Ferritin-like_SF"/>
</dbReference>